<protein>
    <recommendedName>
        <fullName evidence="1">F-box domain-containing protein</fullName>
    </recommendedName>
</protein>
<accession>A0A369JM10</accession>
<name>A0A369JM10_HYPMA</name>
<organism evidence="2 3">
    <name type="scientific">Hypsizygus marmoreus</name>
    <name type="common">White beech mushroom</name>
    <name type="synonym">Agaricus marmoreus</name>
    <dbReference type="NCBI Taxonomy" id="39966"/>
    <lineage>
        <taxon>Eukaryota</taxon>
        <taxon>Fungi</taxon>
        <taxon>Dikarya</taxon>
        <taxon>Basidiomycota</taxon>
        <taxon>Agaricomycotina</taxon>
        <taxon>Agaricomycetes</taxon>
        <taxon>Agaricomycetidae</taxon>
        <taxon>Agaricales</taxon>
        <taxon>Tricholomatineae</taxon>
        <taxon>Lyophyllaceae</taxon>
        <taxon>Hypsizygus</taxon>
    </lineage>
</organism>
<dbReference type="Pfam" id="PF00646">
    <property type="entry name" value="F-box"/>
    <property type="match status" value="1"/>
</dbReference>
<comment type="caution">
    <text evidence="2">The sequence shown here is derived from an EMBL/GenBank/DDBJ whole genome shotgun (WGS) entry which is preliminary data.</text>
</comment>
<evidence type="ECO:0000313" key="3">
    <source>
        <dbReference type="Proteomes" id="UP000076154"/>
    </source>
</evidence>
<reference evidence="2" key="1">
    <citation type="submission" date="2018-04" db="EMBL/GenBank/DDBJ databases">
        <title>Whole genome sequencing of Hypsizygus marmoreus.</title>
        <authorList>
            <person name="Choi I.-G."/>
            <person name="Min B."/>
            <person name="Kim J.-G."/>
            <person name="Kim S."/>
            <person name="Oh Y.-L."/>
            <person name="Kong W.-S."/>
            <person name="Park H."/>
            <person name="Jeong J."/>
            <person name="Song E.-S."/>
        </authorList>
    </citation>
    <scope>NUCLEOTIDE SEQUENCE [LARGE SCALE GENOMIC DNA]</scope>
    <source>
        <strain evidence="2">51987-8</strain>
    </source>
</reference>
<keyword evidence="3" id="KW-1185">Reference proteome</keyword>
<dbReference type="EMBL" id="LUEZ02000051">
    <property type="protein sequence ID" value="RDB22382.1"/>
    <property type="molecule type" value="Genomic_DNA"/>
</dbReference>
<dbReference type="SUPFAM" id="SSF81383">
    <property type="entry name" value="F-box domain"/>
    <property type="match status" value="1"/>
</dbReference>
<feature type="domain" description="F-box" evidence="1">
    <location>
        <begin position="1"/>
        <end position="42"/>
    </location>
</feature>
<sequence>MPLPLDIIHEILSRCSFQTLVSVALVNTSFHHEAERLLYRKIKLTKPMGPRVIRCLTTLSTIPKKAALVQSFSAFTYTEELTAEQNELLVEGLCSSLIGMVSLQHLWLRLRSKSELVESTFLRCKFVLQTLCASACLDVTAWLLGQTSLRCLGIYEANEAPSPHKLELYRSFVQRTPVDDPLVVFNLSCANDGLIITTFAAFSPGPAWSAKIIKSSLTGVARIVDIRHFHLYLESLAEIENVISSVAICFPCVYYLTIAVRNADIHIYPDTMPAVLALLPQLEYLHIHFWDNSDAAAGGKYQDYRCQLAAAWAAKCPKLAWIMFPDQGSSHLNREGWNQVWM</sequence>
<evidence type="ECO:0000313" key="2">
    <source>
        <dbReference type="EMBL" id="RDB22382.1"/>
    </source>
</evidence>
<dbReference type="AlphaFoldDB" id="A0A369JM10"/>
<dbReference type="InterPro" id="IPR036047">
    <property type="entry name" value="F-box-like_dom_sf"/>
</dbReference>
<gene>
    <name evidence="2" type="ORF">Hypma_010483</name>
</gene>
<dbReference type="InParanoid" id="A0A369JM10"/>
<dbReference type="InterPro" id="IPR001810">
    <property type="entry name" value="F-box_dom"/>
</dbReference>
<dbReference type="Proteomes" id="UP000076154">
    <property type="component" value="Unassembled WGS sequence"/>
</dbReference>
<evidence type="ECO:0000259" key="1">
    <source>
        <dbReference type="PROSITE" id="PS50181"/>
    </source>
</evidence>
<dbReference type="OrthoDB" id="2890621at2759"/>
<dbReference type="PROSITE" id="PS50181">
    <property type="entry name" value="FBOX"/>
    <property type="match status" value="1"/>
</dbReference>
<dbReference type="CDD" id="cd09917">
    <property type="entry name" value="F-box_SF"/>
    <property type="match status" value="1"/>
</dbReference>
<proteinExistence type="predicted"/>